<dbReference type="RefSeq" id="WP_163830275.1">
    <property type="nucleotide sequence ID" value="NZ_JAAGUZ010000117.1"/>
</dbReference>
<comment type="caution">
    <text evidence="2">The sequence shown here is derived from an EMBL/GenBank/DDBJ whole genome shotgun (WGS) entry which is preliminary data.</text>
</comment>
<sequence length="310" mass="34334">MDELLGLVSPRPPDVPESAIELAEYIARTSGRRSSIPLRWSFTHAPIGGEEGRKAPLARLIGAGGRGGAVAVKLYLALIWRSASPPHDTDLPARKWAQLLGLPEPETKGARRISDALRTLEAQRLVQVIREPGEPSIVRILDESGNGAAYELPSTAYHHAQDLAAKTRSPERKKKYQAMMEANRYSKVPQELWTNGHIQDMSSAALAMLLILMSNNRASEGTKIWWSTRNFPARYGISPATRARGTRELERRYLLEVSKQLVPNSPNNTPAMAREKVRNVYRLINDATLPPPAPPVIRKKPDKVTGKGRP</sequence>
<proteinExistence type="predicted"/>
<organism evidence="2 3">
    <name type="scientific">Nocardia cyriacigeorgica</name>
    <dbReference type="NCBI Taxonomy" id="135487"/>
    <lineage>
        <taxon>Bacteria</taxon>
        <taxon>Bacillati</taxon>
        <taxon>Actinomycetota</taxon>
        <taxon>Actinomycetes</taxon>
        <taxon>Mycobacteriales</taxon>
        <taxon>Nocardiaceae</taxon>
        <taxon>Nocardia</taxon>
    </lineage>
</organism>
<feature type="compositionally biased region" description="Basic residues" evidence="1">
    <location>
        <begin position="297"/>
        <end position="310"/>
    </location>
</feature>
<accession>A0A6P1DH19</accession>
<gene>
    <name evidence="2" type="ORF">GV789_26915</name>
</gene>
<reference evidence="2 3" key="1">
    <citation type="submission" date="2020-01" db="EMBL/GenBank/DDBJ databases">
        <title>Genetics and antimicrobial susceptibilities of Nocardia species isolated from the soil; a comparison with species isolated from humans.</title>
        <authorList>
            <person name="Carrasco G."/>
            <person name="Monzon S."/>
            <person name="Sansegundo M."/>
            <person name="Garcia E."/>
            <person name="Garrido N."/>
            <person name="Medina M.J."/>
            <person name="Villalon P."/>
            <person name="Ramirez-Arocha A.C."/>
            <person name="Jimenez P."/>
            <person name="Cuesta I."/>
            <person name="Valdezate S."/>
        </authorList>
    </citation>
    <scope>NUCLEOTIDE SEQUENCE [LARGE SCALE GENOMIC DNA]</scope>
    <source>
        <strain evidence="2 3">CNM20110639</strain>
    </source>
</reference>
<dbReference type="EMBL" id="JAAGUZ010000117">
    <property type="protein sequence ID" value="NEW48030.1"/>
    <property type="molecule type" value="Genomic_DNA"/>
</dbReference>
<dbReference type="AlphaFoldDB" id="A0A6P1DH19"/>
<evidence type="ECO:0000256" key="1">
    <source>
        <dbReference type="SAM" id="MobiDB-lite"/>
    </source>
</evidence>
<dbReference type="Proteomes" id="UP000468928">
    <property type="component" value="Unassembled WGS sequence"/>
</dbReference>
<evidence type="ECO:0000313" key="3">
    <source>
        <dbReference type="Proteomes" id="UP000468928"/>
    </source>
</evidence>
<evidence type="ECO:0008006" key="4">
    <source>
        <dbReference type="Google" id="ProtNLM"/>
    </source>
</evidence>
<feature type="region of interest" description="Disordered" evidence="1">
    <location>
        <begin position="289"/>
        <end position="310"/>
    </location>
</feature>
<evidence type="ECO:0000313" key="2">
    <source>
        <dbReference type="EMBL" id="NEW48030.1"/>
    </source>
</evidence>
<name>A0A6P1DH19_9NOCA</name>
<protein>
    <recommendedName>
        <fullName evidence="4">Replication protein</fullName>
    </recommendedName>
</protein>